<sequence>MATFSAVLARIFSSSAPAMSVNIRDCDPGTASSQAVPSRTIKSQYASAGPMRAAPPSKVEPKAVLATTQPATQDATMQIPSEDLVGKTEILTMRGGIDHDHHGTRMSHDICCCLICCDCMDDCCTAIDDVICCE</sequence>
<dbReference type="EMBL" id="FJUY01000010">
    <property type="protein sequence ID" value="CZT20971.1"/>
    <property type="molecule type" value="Genomic_DNA"/>
</dbReference>
<name>A0A2D3UW45_9PEZI</name>
<keyword evidence="2" id="KW-1185">Reference proteome</keyword>
<dbReference type="GeneID" id="35601957"/>
<proteinExistence type="predicted"/>
<evidence type="ECO:0000313" key="1">
    <source>
        <dbReference type="EMBL" id="CZT20971.1"/>
    </source>
</evidence>
<organism evidence="1 2">
    <name type="scientific">Ramularia collo-cygni</name>
    <dbReference type="NCBI Taxonomy" id="112498"/>
    <lineage>
        <taxon>Eukaryota</taxon>
        <taxon>Fungi</taxon>
        <taxon>Dikarya</taxon>
        <taxon>Ascomycota</taxon>
        <taxon>Pezizomycotina</taxon>
        <taxon>Dothideomycetes</taxon>
        <taxon>Dothideomycetidae</taxon>
        <taxon>Mycosphaerellales</taxon>
        <taxon>Mycosphaerellaceae</taxon>
        <taxon>Ramularia</taxon>
    </lineage>
</organism>
<evidence type="ECO:0000313" key="2">
    <source>
        <dbReference type="Proteomes" id="UP000225277"/>
    </source>
</evidence>
<dbReference type="Proteomes" id="UP000225277">
    <property type="component" value="Unassembled WGS sequence"/>
</dbReference>
<accession>A0A2D3UW45</accession>
<protein>
    <recommendedName>
        <fullName evidence="3">Cysteine-rich transmembrane CYSTM domain-containing protein</fullName>
    </recommendedName>
</protein>
<gene>
    <name evidence="1" type="ORF">RCC_06832</name>
</gene>
<evidence type="ECO:0008006" key="3">
    <source>
        <dbReference type="Google" id="ProtNLM"/>
    </source>
</evidence>
<reference evidence="1 2" key="1">
    <citation type="submission" date="2016-03" db="EMBL/GenBank/DDBJ databases">
        <authorList>
            <person name="Ploux O."/>
        </authorList>
    </citation>
    <scope>NUCLEOTIDE SEQUENCE [LARGE SCALE GENOMIC DNA]</scope>
    <source>
        <strain evidence="1 2">URUG2</strain>
    </source>
</reference>
<dbReference type="AlphaFoldDB" id="A0A2D3UW45"/>
<dbReference type="RefSeq" id="XP_023627860.1">
    <property type="nucleotide sequence ID" value="XM_023772092.1"/>
</dbReference>